<reference evidence="5" key="1">
    <citation type="submission" date="2012-07" db="EMBL/GenBank/DDBJ databases">
        <title>Genome of the Chinese tree shrew, a rising model animal genetically related to primates.</title>
        <authorList>
            <person name="Zhang G."/>
            <person name="Fan Y."/>
            <person name="Yao Y."/>
            <person name="Huang Z."/>
        </authorList>
    </citation>
    <scope>NUCLEOTIDE SEQUENCE [LARGE SCALE GENOMIC DNA]</scope>
</reference>
<dbReference type="InterPro" id="IPR001611">
    <property type="entry name" value="Leu-rich_rpt"/>
</dbReference>
<dbReference type="FunFam" id="3.80.10.10:FF:000458">
    <property type="entry name" value="Leucine rich repeat containing 57"/>
    <property type="match status" value="1"/>
</dbReference>
<keyword evidence="2" id="KW-0677">Repeat</keyword>
<dbReference type="SMART" id="SM00369">
    <property type="entry name" value="LRR_TYP"/>
    <property type="match status" value="6"/>
</dbReference>
<dbReference type="FunCoup" id="L9JCP5">
    <property type="interactions" value="252"/>
</dbReference>
<dbReference type="InParanoid" id="L9JCP5"/>
<dbReference type="InterPro" id="IPR050216">
    <property type="entry name" value="LRR_domain-containing"/>
</dbReference>
<dbReference type="InterPro" id="IPR003591">
    <property type="entry name" value="Leu-rich_rpt_typical-subtyp"/>
</dbReference>
<dbReference type="eggNOG" id="KOG0619">
    <property type="taxonomic scope" value="Eukaryota"/>
</dbReference>
<reference evidence="5" key="2">
    <citation type="journal article" date="2013" name="Nat. Commun.">
        <title>Genome of the Chinese tree shrew.</title>
        <authorList>
            <person name="Fan Y."/>
            <person name="Huang Z.Y."/>
            <person name="Cao C.C."/>
            <person name="Chen C.S."/>
            <person name="Chen Y.X."/>
            <person name="Fan D.D."/>
            <person name="He J."/>
            <person name="Hou H.L."/>
            <person name="Hu L."/>
            <person name="Hu X.T."/>
            <person name="Jiang X.T."/>
            <person name="Lai R."/>
            <person name="Lang Y.S."/>
            <person name="Liang B."/>
            <person name="Liao S.G."/>
            <person name="Mu D."/>
            <person name="Ma Y.Y."/>
            <person name="Niu Y.Y."/>
            <person name="Sun X.Q."/>
            <person name="Xia J.Q."/>
            <person name="Xiao J."/>
            <person name="Xiong Z.Q."/>
            <person name="Xu L."/>
            <person name="Yang L."/>
            <person name="Zhang Y."/>
            <person name="Zhao W."/>
            <person name="Zhao X.D."/>
            <person name="Zheng Y.T."/>
            <person name="Zhou J.M."/>
            <person name="Zhu Y.B."/>
            <person name="Zhang G.J."/>
            <person name="Wang J."/>
            <person name="Yao Y.G."/>
        </authorList>
    </citation>
    <scope>NUCLEOTIDE SEQUENCE [LARGE SCALE GENOMIC DNA]</scope>
</reference>
<dbReference type="FunFam" id="3.80.10.10:FF:000230">
    <property type="entry name" value="Leucine-rich repeat-containing protein 57"/>
    <property type="match status" value="1"/>
</dbReference>
<dbReference type="PANTHER" id="PTHR48051">
    <property type="match status" value="1"/>
</dbReference>
<name>L9JCP5_TUPCH</name>
<dbReference type="Proteomes" id="UP000011518">
    <property type="component" value="Unassembled WGS sequence"/>
</dbReference>
<keyword evidence="1" id="KW-0433">Leucine-rich repeat</keyword>
<dbReference type="Gene3D" id="3.80.10.10">
    <property type="entry name" value="Ribonuclease Inhibitor"/>
    <property type="match status" value="2"/>
</dbReference>
<evidence type="ECO:0000313" key="5">
    <source>
        <dbReference type="Proteomes" id="UP000011518"/>
    </source>
</evidence>
<evidence type="ECO:0000256" key="1">
    <source>
        <dbReference type="ARBA" id="ARBA00022614"/>
    </source>
</evidence>
<proteinExistence type="predicted"/>
<evidence type="ECO:0000256" key="2">
    <source>
        <dbReference type="ARBA" id="ARBA00022737"/>
    </source>
</evidence>
<dbReference type="STRING" id="246437.L9JCP5"/>
<dbReference type="Pfam" id="PF13855">
    <property type="entry name" value="LRR_8"/>
    <property type="match status" value="2"/>
</dbReference>
<sequence>MGNSALRAHVETAQKTGVFQLKERGLTEFPAELQKLTSNLRTIDLSNNKIESLPPTLIGKFTLLKSLSLNNNKLTVLPDELCNLKKLETLSLNNNHLRELPSTFGQLSALKTLSLSGNKLGVLPTQLCSLRHLDVVDLSKNQIRSIPDMVGELQVIELNLNQNQISQISVKISCCPRLKVLRLEENCLELSMLPQSILSDSQICLLAVEGNLFEIKKLRELEGYDKVTVVKCLRVTEVKHSVVLEPCFKRNLKDKNRGFQIVTDMNFRKLPFGSFLKFYPALGAIINQVSTVLNSRDLA</sequence>
<protein>
    <recommendedName>
        <fullName evidence="3">Leucine-rich repeat-containing protein 57</fullName>
    </recommendedName>
</protein>
<dbReference type="PANTHER" id="PTHR48051:SF62">
    <property type="entry name" value="LEUCINE-RICH REPEAT-CONTAINING PROTEIN 57"/>
    <property type="match status" value="1"/>
</dbReference>
<dbReference type="EMBL" id="KB321070">
    <property type="protein sequence ID" value="ELW48118.1"/>
    <property type="molecule type" value="Genomic_DNA"/>
</dbReference>
<dbReference type="SMART" id="SM00364">
    <property type="entry name" value="LRR_BAC"/>
    <property type="match status" value="4"/>
</dbReference>
<evidence type="ECO:0000313" key="4">
    <source>
        <dbReference type="EMBL" id="ELW48118.1"/>
    </source>
</evidence>
<dbReference type="PROSITE" id="PS51450">
    <property type="entry name" value="LRR"/>
    <property type="match status" value="4"/>
</dbReference>
<organism evidence="4 5">
    <name type="scientific">Tupaia chinensis</name>
    <name type="common">Chinese tree shrew</name>
    <name type="synonym">Tupaia belangeri chinensis</name>
    <dbReference type="NCBI Taxonomy" id="246437"/>
    <lineage>
        <taxon>Eukaryota</taxon>
        <taxon>Metazoa</taxon>
        <taxon>Chordata</taxon>
        <taxon>Craniata</taxon>
        <taxon>Vertebrata</taxon>
        <taxon>Euteleostomi</taxon>
        <taxon>Mammalia</taxon>
        <taxon>Eutheria</taxon>
        <taxon>Euarchontoglires</taxon>
        <taxon>Scandentia</taxon>
        <taxon>Tupaiidae</taxon>
        <taxon>Tupaia</taxon>
    </lineage>
</organism>
<dbReference type="InterPro" id="IPR032675">
    <property type="entry name" value="LRR_dom_sf"/>
</dbReference>
<dbReference type="GO" id="GO:0005737">
    <property type="term" value="C:cytoplasm"/>
    <property type="evidence" value="ECO:0007669"/>
    <property type="project" value="TreeGrafter"/>
</dbReference>
<accession>L9JCP5</accession>
<dbReference type="AlphaFoldDB" id="L9JCP5"/>
<dbReference type="SUPFAM" id="SSF52058">
    <property type="entry name" value="L domain-like"/>
    <property type="match status" value="1"/>
</dbReference>
<dbReference type="PRINTS" id="PR00019">
    <property type="entry name" value="LEURICHRPT"/>
</dbReference>
<keyword evidence="5" id="KW-1185">Reference proteome</keyword>
<gene>
    <name evidence="4" type="ORF">TREES_T100001011</name>
</gene>
<evidence type="ECO:0000256" key="3">
    <source>
        <dbReference type="ARBA" id="ARBA00071423"/>
    </source>
</evidence>